<evidence type="ECO:0000313" key="10">
    <source>
        <dbReference type="Proteomes" id="UP000321532"/>
    </source>
</evidence>
<name>A0A512AWZ7_9BACT</name>
<feature type="signal peptide" evidence="6">
    <location>
        <begin position="1"/>
        <end position="22"/>
    </location>
</feature>
<evidence type="ECO:0000313" key="9">
    <source>
        <dbReference type="EMBL" id="GEO04255.1"/>
    </source>
</evidence>
<feature type="domain" description="RagB/SusD" evidence="7">
    <location>
        <begin position="258"/>
        <end position="554"/>
    </location>
</feature>
<gene>
    <name evidence="9" type="ORF">AAE02nite_19190</name>
</gene>
<feature type="domain" description="SusD-like N-terminal" evidence="8">
    <location>
        <begin position="22"/>
        <end position="212"/>
    </location>
</feature>
<dbReference type="InterPro" id="IPR011990">
    <property type="entry name" value="TPR-like_helical_dom_sf"/>
</dbReference>
<dbReference type="Proteomes" id="UP000321532">
    <property type="component" value="Unassembled WGS sequence"/>
</dbReference>
<comment type="subcellular location">
    <subcellularLocation>
        <location evidence="1">Cell outer membrane</location>
    </subcellularLocation>
</comment>
<dbReference type="PROSITE" id="PS51257">
    <property type="entry name" value="PROKAR_LIPOPROTEIN"/>
    <property type="match status" value="1"/>
</dbReference>
<reference evidence="9 10" key="1">
    <citation type="submission" date="2019-07" db="EMBL/GenBank/DDBJ databases">
        <title>Whole genome shotgun sequence of Adhaeribacter aerolatus NBRC 106133.</title>
        <authorList>
            <person name="Hosoyama A."/>
            <person name="Uohara A."/>
            <person name="Ohji S."/>
            <person name="Ichikawa N."/>
        </authorList>
    </citation>
    <scope>NUCLEOTIDE SEQUENCE [LARGE SCALE GENOMIC DNA]</scope>
    <source>
        <strain evidence="9 10">NBRC 106133</strain>
    </source>
</reference>
<evidence type="ECO:0000256" key="5">
    <source>
        <dbReference type="ARBA" id="ARBA00023237"/>
    </source>
</evidence>
<evidence type="ECO:0000259" key="7">
    <source>
        <dbReference type="Pfam" id="PF07980"/>
    </source>
</evidence>
<protein>
    <submittedName>
        <fullName evidence="9">Membrane protein</fullName>
    </submittedName>
</protein>
<evidence type="ECO:0000259" key="8">
    <source>
        <dbReference type="Pfam" id="PF14322"/>
    </source>
</evidence>
<evidence type="ECO:0000256" key="4">
    <source>
        <dbReference type="ARBA" id="ARBA00023136"/>
    </source>
</evidence>
<dbReference type="Pfam" id="PF07980">
    <property type="entry name" value="SusD_RagB"/>
    <property type="match status" value="1"/>
</dbReference>
<dbReference type="Pfam" id="PF14322">
    <property type="entry name" value="SusD-like_3"/>
    <property type="match status" value="1"/>
</dbReference>
<dbReference type="OrthoDB" id="9792139at2"/>
<evidence type="ECO:0000256" key="6">
    <source>
        <dbReference type="SAM" id="SignalP"/>
    </source>
</evidence>
<keyword evidence="4" id="KW-0472">Membrane</keyword>
<dbReference type="AlphaFoldDB" id="A0A512AWZ7"/>
<dbReference type="RefSeq" id="WP_146897523.1">
    <property type="nucleotide sequence ID" value="NZ_BJYS01000013.1"/>
</dbReference>
<comment type="similarity">
    <text evidence="2">Belongs to the SusD family.</text>
</comment>
<keyword evidence="3 6" id="KW-0732">Signal</keyword>
<dbReference type="Gene3D" id="1.25.40.390">
    <property type="match status" value="1"/>
</dbReference>
<sequence>MKKYNILSLVFIFLLSATSCQDFLEEENRSNMESDQYYATAEGYDKLVNSAYSTLRTVYSEPWLFAAGTDLFVEGRDAQPKGISEYRELTPEEAAVEVFYRNAYTAIQVCNTALYFNDKTATNANLPVRKGEVQFLRAYYYFLLVQNFGGVALVTDRFTAPQGSFQRNSAEEVYAFVLKEMNEALAAVPENPSEFGRVSKRAIRHYLAKVHLTRGYETFGSREDFVQAAALADAAIANQALTIPFETLFYPGNERNAEILFSIQYDPGSIQNPQSGGHNQNYWFGPYMGGQGAAQGYPQRAYRLVPTMYLFDAFTQNDARFDATFMLEYYTRYYDYYDKSSERNNLNVRFYYAPKWASSPADIAAWKAANPTRRNAAQVIPYSAAWEASTSTALDNATPAIKKFDDPKAAFGNPTSTRDIFLARLGETYLIAAEAYFKLGDNATAAQRINEVRKRAAKPGTPGAMAITPADVTINFILDERARELAGEYHRWFDLKRTGTLVERTRLYNRDIRNWFNRGINPFEGAGGALKVLRPIPSRALILNEGEFEQNPGY</sequence>
<keyword evidence="10" id="KW-1185">Reference proteome</keyword>
<dbReference type="InterPro" id="IPR033985">
    <property type="entry name" value="SusD-like_N"/>
</dbReference>
<dbReference type="InterPro" id="IPR012944">
    <property type="entry name" value="SusD_RagB_dom"/>
</dbReference>
<comment type="caution">
    <text evidence="9">The sequence shown here is derived from an EMBL/GenBank/DDBJ whole genome shotgun (WGS) entry which is preliminary data.</text>
</comment>
<organism evidence="9 10">
    <name type="scientific">Adhaeribacter aerolatus</name>
    <dbReference type="NCBI Taxonomy" id="670289"/>
    <lineage>
        <taxon>Bacteria</taxon>
        <taxon>Pseudomonadati</taxon>
        <taxon>Bacteroidota</taxon>
        <taxon>Cytophagia</taxon>
        <taxon>Cytophagales</taxon>
        <taxon>Hymenobacteraceae</taxon>
        <taxon>Adhaeribacter</taxon>
    </lineage>
</organism>
<accession>A0A512AWZ7</accession>
<evidence type="ECO:0000256" key="2">
    <source>
        <dbReference type="ARBA" id="ARBA00006275"/>
    </source>
</evidence>
<dbReference type="EMBL" id="BJYS01000013">
    <property type="protein sequence ID" value="GEO04255.1"/>
    <property type="molecule type" value="Genomic_DNA"/>
</dbReference>
<evidence type="ECO:0000256" key="3">
    <source>
        <dbReference type="ARBA" id="ARBA00022729"/>
    </source>
</evidence>
<feature type="chain" id="PRO_5021736793" evidence="6">
    <location>
        <begin position="23"/>
        <end position="554"/>
    </location>
</feature>
<evidence type="ECO:0000256" key="1">
    <source>
        <dbReference type="ARBA" id="ARBA00004442"/>
    </source>
</evidence>
<dbReference type="GO" id="GO:0009279">
    <property type="term" value="C:cell outer membrane"/>
    <property type="evidence" value="ECO:0007669"/>
    <property type="project" value="UniProtKB-SubCell"/>
</dbReference>
<proteinExistence type="inferred from homology"/>
<keyword evidence="5" id="KW-0998">Cell outer membrane</keyword>
<dbReference type="SUPFAM" id="SSF48452">
    <property type="entry name" value="TPR-like"/>
    <property type="match status" value="1"/>
</dbReference>